<keyword evidence="2" id="KW-1185">Reference proteome</keyword>
<dbReference type="RefSeq" id="WP_229161989.1">
    <property type="nucleotide sequence ID" value="NZ_JAJEWP010000005.1"/>
</dbReference>
<accession>A0ABS8GAQ1</accession>
<evidence type="ECO:0000313" key="1">
    <source>
        <dbReference type="EMBL" id="MCC2617662.1"/>
    </source>
</evidence>
<proteinExistence type="predicted"/>
<sequence length="145" mass="16671">MSQNSNPTDLNALWNAYQQVRFIHADMPESGQRFAVITAWNPYSQALDAGQNDSRQRHLIQQVEQQGYRWWPVRVANKSLTYWEDSLMVVAPRAEAAALATTWQQNAFYWVQSGNIELVPLAPMAGFQPQWVGRWALLSEFLSDE</sequence>
<name>A0ABS8GAQ1_9ALTE</name>
<dbReference type="EMBL" id="JAJEWP010000005">
    <property type="protein sequence ID" value="MCC2617662.1"/>
    <property type="molecule type" value="Genomic_DNA"/>
</dbReference>
<protein>
    <submittedName>
        <fullName evidence="1">DUF3293 domain-containing protein</fullName>
    </submittedName>
</protein>
<organism evidence="1 2">
    <name type="scientific">Fluctibacter halophilus</name>
    <dbReference type="NCBI Taxonomy" id="226011"/>
    <lineage>
        <taxon>Bacteria</taxon>
        <taxon>Pseudomonadati</taxon>
        <taxon>Pseudomonadota</taxon>
        <taxon>Gammaproteobacteria</taxon>
        <taxon>Alteromonadales</taxon>
        <taxon>Alteromonadaceae</taxon>
        <taxon>Fluctibacter</taxon>
    </lineage>
</organism>
<dbReference type="InterPro" id="IPR021710">
    <property type="entry name" value="DUF3293"/>
</dbReference>
<comment type="caution">
    <text evidence="1">The sequence shown here is derived from an EMBL/GenBank/DDBJ whole genome shotgun (WGS) entry which is preliminary data.</text>
</comment>
<dbReference type="Pfam" id="PF11697">
    <property type="entry name" value="DUF3293"/>
    <property type="match status" value="1"/>
</dbReference>
<gene>
    <name evidence="1" type="ORF">LJ739_15520</name>
</gene>
<reference evidence="1 2" key="1">
    <citation type="submission" date="2021-10" db="EMBL/GenBank/DDBJ databases">
        <title>Draft genome of Aestuariibacter halophilus JC2043.</title>
        <authorList>
            <person name="Emsley S.A."/>
            <person name="Pfannmuller K.M."/>
            <person name="Ushijima B."/>
            <person name="Saw J.H."/>
            <person name="Videau P."/>
        </authorList>
    </citation>
    <scope>NUCLEOTIDE SEQUENCE [LARGE SCALE GENOMIC DNA]</scope>
    <source>
        <strain evidence="1 2">JC2043</strain>
    </source>
</reference>
<dbReference type="Proteomes" id="UP001520878">
    <property type="component" value="Unassembled WGS sequence"/>
</dbReference>
<evidence type="ECO:0000313" key="2">
    <source>
        <dbReference type="Proteomes" id="UP001520878"/>
    </source>
</evidence>